<dbReference type="InterPro" id="IPR056497">
    <property type="entry name" value="HEAT_DAAF5"/>
</dbReference>
<dbReference type="FunFam" id="1.25.10.10:FF:000746">
    <property type="entry name" value="Dynein assembly factor 5, axonemal"/>
    <property type="match status" value="1"/>
</dbReference>
<reference evidence="3" key="1">
    <citation type="submission" date="2020-05" db="UniProtKB">
        <authorList>
            <consortium name="EnsemblMetazoa"/>
        </authorList>
    </citation>
    <scope>IDENTIFICATION</scope>
    <source>
        <strain evidence="3">BB02</strain>
    </source>
</reference>
<evidence type="ECO:0000259" key="1">
    <source>
        <dbReference type="Pfam" id="PF24573"/>
    </source>
</evidence>
<dbReference type="Proteomes" id="UP000076420">
    <property type="component" value="Unassembled WGS sequence"/>
</dbReference>
<dbReference type="SUPFAM" id="SSF48371">
    <property type="entry name" value="ARM repeat"/>
    <property type="match status" value="1"/>
</dbReference>
<dbReference type="InterPro" id="IPR016024">
    <property type="entry name" value="ARM-type_fold"/>
</dbReference>
<dbReference type="Pfam" id="PF25757">
    <property type="entry name" value="TPR_DNAAF5"/>
    <property type="match status" value="1"/>
</dbReference>
<dbReference type="GO" id="GO:0045505">
    <property type="term" value="F:dynein intermediate chain binding"/>
    <property type="evidence" value="ECO:0007669"/>
    <property type="project" value="TreeGrafter"/>
</dbReference>
<dbReference type="OrthoDB" id="413572at2759"/>
<dbReference type="GO" id="GO:0005737">
    <property type="term" value="C:cytoplasm"/>
    <property type="evidence" value="ECO:0007669"/>
    <property type="project" value="TreeGrafter"/>
</dbReference>
<evidence type="ECO:0000313" key="3">
    <source>
        <dbReference type="EnsemblMetazoa" id="BGLB006461-PB"/>
    </source>
</evidence>
<dbReference type="GO" id="GO:0036159">
    <property type="term" value="P:inner dynein arm assembly"/>
    <property type="evidence" value="ECO:0007669"/>
    <property type="project" value="TreeGrafter"/>
</dbReference>
<feature type="domain" description="Dynein axonemal assembly factor 5 HEAT-repeat" evidence="1">
    <location>
        <begin position="315"/>
        <end position="508"/>
    </location>
</feature>
<dbReference type="GO" id="GO:0036158">
    <property type="term" value="P:outer dynein arm assembly"/>
    <property type="evidence" value="ECO:0007669"/>
    <property type="project" value="TreeGrafter"/>
</dbReference>
<dbReference type="STRING" id="6526.A0A2C9JQQ3"/>
<dbReference type="InterPro" id="IPR052623">
    <property type="entry name" value="DAAF5"/>
</dbReference>
<dbReference type="InterPro" id="IPR057978">
    <property type="entry name" value="TPR_DAAF5"/>
</dbReference>
<accession>A0A2C9JQQ3</accession>
<gene>
    <name evidence="3" type="primary">106063947</name>
</gene>
<proteinExistence type="predicted"/>
<evidence type="ECO:0000313" key="4">
    <source>
        <dbReference type="Proteomes" id="UP000076420"/>
    </source>
</evidence>
<evidence type="ECO:0008006" key="5">
    <source>
        <dbReference type="Google" id="ProtNLM"/>
    </source>
</evidence>
<dbReference type="AlphaFoldDB" id="A0A2C9JQQ3"/>
<dbReference type="PANTHER" id="PTHR16216">
    <property type="entry name" value="DYNEIN ASSEMBLY FACTOR 5, AXONEMAL"/>
    <property type="match status" value="1"/>
</dbReference>
<dbReference type="Gene3D" id="1.25.10.10">
    <property type="entry name" value="Leucine-rich Repeat Variant"/>
    <property type="match status" value="4"/>
</dbReference>
<protein>
    <recommendedName>
        <fullName evidence="5">TOG domain-containing protein</fullName>
    </recommendedName>
</protein>
<dbReference type="KEGG" id="bgt:106063947"/>
<organism evidence="3 4">
    <name type="scientific">Biomphalaria glabrata</name>
    <name type="common">Bloodfluke planorb</name>
    <name type="synonym">Freshwater snail</name>
    <dbReference type="NCBI Taxonomy" id="6526"/>
    <lineage>
        <taxon>Eukaryota</taxon>
        <taxon>Metazoa</taxon>
        <taxon>Spiralia</taxon>
        <taxon>Lophotrochozoa</taxon>
        <taxon>Mollusca</taxon>
        <taxon>Gastropoda</taxon>
        <taxon>Heterobranchia</taxon>
        <taxon>Euthyneura</taxon>
        <taxon>Panpulmonata</taxon>
        <taxon>Hygrophila</taxon>
        <taxon>Lymnaeoidea</taxon>
        <taxon>Planorbidae</taxon>
        <taxon>Biomphalaria</taxon>
    </lineage>
</organism>
<name>A0A2C9JQQ3_BIOGL</name>
<dbReference type="Pfam" id="PF24573">
    <property type="entry name" value="HEAT_DAAF5"/>
    <property type="match status" value="1"/>
</dbReference>
<feature type="domain" description="Dynein axonemal assembly factor 5 TPR repeats" evidence="2">
    <location>
        <begin position="21"/>
        <end position="306"/>
    </location>
</feature>
<evidence type="ECO:0000259" key="2">
    <source>
        <dbReference type="Pfam" id="PF25757"/>
    </source>
</evidence>
<dbReference type="EnsemblMetazoa" id="BGLB006461-RB">
    <property type="protein sequence ID" value="BGLB006461-PB"/>
    <property type="gene ID" value="BGLB006461"/>
</dbReference>
<sequence>MASTDENSNAVVQGLSRYLNCLGDENRNTRRNALMNIQKDTVNRNPPLDSTESQIIFKEVVKPLLQTFTDPVEKCRELSISITYSFLKRLTNPDEYLSYLLPLLVQRLGQQEITESSEELRAQLIDMLIFLVESSKEKMGIYVDDCVKILQRTLLDPFPEVKRESCKCASLLSVLVPRHFYMQSDSLVKPLLQSISHQHSKVRMTVVETIGKVVMCSNGKVVEDVIPHLAQRLFDQTPGVRKAVTRIVGDWLLDLPDRYSYHHKLIPLLLTSLSDEQSEIRELADSLWHDVGLKYERENEEDLKDKIDFQALPPSHYPPNVERPNLGCRVLVNRHLSKILPGLVRDLGDWVVDTRVKSASLLYWLLINAEDYVTQHIDPLLNGLYKASLDEDQRVVTDIQRSAELVGYFVHPDIWKKMVLTGLRLSSSYGVVMTIAAIVRGSPHDLLHPHQGDIINALLSPDVYQTVDTKLHAQFVNFCRSLISVMGSDVEAVSQQVFHLLVSVIAMSQSSDIVQAAQNCLDDLARVQKLNCKSELFEKHTKCLIDSFGDSINMWTNHSVERQIFDALLIEAGPVVGQHLDDIIPVIVTNLQPEKDPELRLKFFSLLSRLVMSASTTLDSDHRFSNFATTVVKDMILPNCIWKAGKTAGAIRTTAISCFWALLQSGVLTKEKMEPVVEATLTQLLTLIEDDNKTTRLVSCRVLTRLFDLMGTVLGQDRLHNMYPELLKRLDDSNDEIRLTVTKTLLAYFDCFEGGYDVRLYRAHLEAIYKGLLVHLDDPESKIQEAVLVVLKKAAELFPQMLIKEVESVKHKHRSTKFCDDLIQYAQSLASKSNT</sequence>
<dbReference type="InterPro" id="IPR011989">
    <property type="entry name" value="ARM-like"/>
</dbReference>
<dbReference type="PANTHER" id="PTHR16216:SF2">
    <property type="entry name" value="DYNEIN AXONEMAL ASSEMBLY FACTOR 5"/>
    <property type="match status" value="1"/>
</dbReference>
<dbReference type="VEuPathDB" id="VectorBase:BGLB006461"/>
<dbReference type="GO" id="GO:0003341">
    <property type="term" value="P:cilium movement"/>
    <property type="evidence" value="ECO:0007669"/>
    <property type="project" value="TreeGrafter"/>
</dbReference>
<dbReference type="VEuPathDB" id="VectorBase:BGLAX_051656"/>
<dbReference type="RefSeq" id="XP_013077893.2">
    <property type="nucleotide sequence ID" value="XM_013222439.2"/>
</dbReference>